<dbReference type="InterPro" id="IPR002909">
    <property type="entry name" value="IPT_dom"/>
</dbReference>
<dbReference type="InterPro" id="IPR056619">
    <property type="entry name" value="C8-3_MUC4"/>
</dbReference>
<dbReference type="InterPro" id="IPR035976">
    <property type="entry name" value="Sushi/SCR/CCP_sf"/>
</dbReference>
<dbReference type="InterPro" id="IPR000436">
    <property type="entry name" value="Sushi_SCR_CCP_dom"/>
</dbReference>
<feature type="disulfide bond" evidence="6">
    <location>
        <begin position="1201"/>
        <end position="1228"/>
    </location>
</feature>
<name>A0ABM0M9L1_SACKO</name>
<dbReference type="PROSITE" id="PS50856">
    <property type="entry name" value="AMOP"/>
    <property type="match status" value="1"/>
</dbReference>
<feature type="domain" description="Sushi" evidence="9">
    <location>
        <begin position="1115"/>
        <end position="1172"/>
    </location>
</feature>
<dbReference type="GeneID" id="100371617"/>
<evidence type="ECO:0000256" key="5">
    <source>
        <dbReference type="ARBA" id="ARBA00023157"/>
    </source>
</evidence>
<evidence type="ECO:0000256" key="6">
    <source>
        <dbReference type="PROSITE-ProRule" id="PRU00302"/>
    </source>
</evidence>
<dbReference type="Pfam" id="PF06119">
    <property type="entry name" value="NIDO"/>
    <property type="match status" value="1"/>
</dbReference>
<evidence type="ECO:0000259" key="11">
    <source>
        <dbReference type="PROSITE" id="PS51233"/>
    </source>
</evidence>
<feature type="domain" description="Sushi" evidence="9">
    <location>
        <begin position="1173"/>
        <end position="1230"/>
    </location>
</feature>
<evidence type="ECO:0000313" key="12">
    <source>
        <dbReference type="Proteomes" id="UP000694865"/>
    </source>
</evidence>
<keyword evidence="12" id="KW-1185">Reference proteome</keyword>
<evidence type="ECO:0000259" key="9">
    <source>
        <dbReference type="PROSITE" id="PS50923"/>
    </source>
</evidence>
<dbReference type="Gene3D" id="2.10.70.10">
    <property type="entry name" value="Complement Module, domain 1"/>
    <property type="match status" value="5"/>
</dbReference>
<dbReference type="InterPro" id="IPR013783">
    <property type="entry name" value="Ig-like_fold"/>
</dbReference>
<evidence type="ECO:0000256" key="3">
    <source>
        <dbReference type="ARBA" id="ARBA00022989"/>
    </source>
</evidence>
<keyword evidence="2 7" id="KW-0812">Transmembrane</keyword>
<feature type="domain" description="VWFD" evidence="11">
    <location>
        <begin position="813"/>
        <end position="981"/>
    </location>
</feature>
<dbReference type="PROSITE" id="PS51220">
    <property type="entry name" value="NIDO"/>
    <property type="match status" value="1"/>
</dbReference>
<dbReference type="PANTHER" id="PTHR13802">
    <property type="entry name" value="MUCIN 4-RELATED"/>
    <property type="match status" value="1"/>
</dbReference>
<feature type="domain" description="NIDO" evidence="10">
    <location>
        <begin position="277"/>
        <end position="430"/>
    </location>
</feature>
<dbReference type="CDD" id="cd00033">
    <property type="entry name" value="CCP"/>
    <property type="match status" value="5"/>
</dbReference>
<comment type="subcellular location">
    <subcellularLocation>
        <location evidence="1">Membrane</location>
    </subcellularLocation>
</comment>
<dbReference type="SMART" id="SM00032">
    <property type="entry name" value="CCP"/>
    <property type="match status" value="5"/>
</dbReference>
<dbReference type="SUPFAM" id="SSF57535">
    <property type="entry name" value="Complement control module/SCR domain"/>
    <property type="match status" value="5"/>
</dbReference>
<evidence type="ECO:0000259" key="10">
    <source>
        <dbReference type="PROSITE" id="PS51220"/>
    </source>
</evidence>
<accession>A0ABM0M9L1</accession>
<feature type="non-terminal residue" evidence="13">
    <location>
        <position position="1473"/>
    </location>
</feature>
<dbReference type="InterPro" id="IPR005533">
    <property type="entry name" value="AMOP_dom"/>
</dbReference>
<keyword evidence="3 7" id="KW-1133">Transmembrane helix</keyword>
<dbReference type="SUPFAM" id="SSF81296">
    <property type="entry name" value="E set domains"/>
    <property type="match status" value="1"/>
</dbReference>
<keyword evidence="5 6" id="KW-1015">Disulfide bond</keyword>
<dbReference type="PROSITE" id="PS51233">
    <property type="entry name" value="VWFD"/>
    <property type="match status" value="1"/>
</dbReference>
<feature type="domain" description="Sushi" evidence="9">
    <location>
        <begin position="1289"/>
        <end position="1346"/>
    </location>
</feature>
<proteinExistence type="predicted"/>
<feature type="disulfide bond" evidence="6">
    <location>
        <begin position="1259"/>
        <end position="1286"/>
    </location>
</feature>
<feature type="disulfide bond" evidence="6">
    <location>
        <begin position="1317"/>
        <end position="1344"/>
    </location>
</feature>
<evidence type="ECO:0000256" key="7">
    <source>
        <dbReference type="SAM" id="Phobius"/>
    </source>
</evidence>
<keyword evidence="6" id="KW-0768">Sushi</keyword>
<dbReference type="Pfam" id="PF01833">
    <property type="entry name" value="TIG"/>
    <property type="match status" value="1"/>
</dbReference>
<dbReference type="PANTHER" id="PTHR13802:SF59">
    <property type="entry name" value="SUSHI DOMAIN-CONTAINING PROTEIN 2"/>
    <property type="match status" value="1"/>
</dbReference>
<dbReference type="InterPro" id="IPR001846">
    <property type="entry name" value="VWF_type-D"/>
</dbReference>
<dbReference type="Pfam" id="PF00094">
    <property type="entry name" value="VWD"/>
    <property type="match status" value="1"/>
</dbReference>
<dbReference type="InterPro" id="IPR051495">
    <property type="entry name" value="Epithelial_Barrier/Signaling"/>
</dbReference>
<evidence type="ECO:0000256" key="4">
    <source>
        <dbReference type="ARBA" id="ARBA00023136"/>
    </source>
</evidence>
<dbReference type="PROSITE" id="PS50923">
    <property type="entry name" value="SUSHI"/>
    <property type="match status" value="5"/>
</dbReference>
<feature type="disulfide bond" evidence="6">
    <location>
        <begin position="1085"/>
        <end position="1112"/>
    </location>
</feature>
<dbReference type="Proteomes" id="UP000694865">
    <property type="component" value="Unplaced"/>
</dbReference>
<comment type="caution">
    <text evidence="6">Lacks conserved residue(s) required for the propagation of feature annotation.</text>
</comment>
<dbReference type="Gene3D" id="2.60.40.10">
    <property type="entry name" value="Immunoglobulins"/>
    <property type="match status" value="1"/>
</dbReference>
<dbReference type="SMART" id="SM00216">
    <property type="entry name" value="VWD"/>
    <property type="match status" value="1"/>
</dbReference>
<dbReference type="Pfam" id="PF23263">
    <property type="entry name" value="C8-3_MUC4"/>
    <property type="match status" value="1"/>
</dbReference>
<feature type="domain" description="Sushi" evidence="9">
    <location>
        <begin position="1231"/>
        <end position="1288"/>
    </location>
</feature>
<feature type="domain" description="Sushi" evidence="9">
    <location>
        <begin position="1057"/>
        <end position="1114"/>
    </location>
</feature>
<feature type="domain" description="AMOP" evidence="8">
    <location>
        <begin position="648"/>
        <end position="801"/>
    </location>
</feature>
<evidence type="ECO:0000256" key="2">
    <source>
        <dbReference type="ARBA" id="ARBA00022692"/>
    </source>
</evidence>
<reference evidence="13" key="1">
    <citation type="submission" date="2025-08" db="UniProtKB">
        <authorList>
            <consortium name="RefSeq"/>
        </authorList>
    </citation>
    <scope>IDENTIFICATION</scope>
    <source>
        <tissue evidence="13">Testes</tissue>
    </source>
</reference>
<feature type="disulfide bond" evidence="6">
    <location>
        <begin position="1143"/>
        <end position="1170"/>
    </location>
</feature>
<organism evidence="12 13">
    <name type="scientific">Saccoglossus kowalevskii</name>
    <name type="common">Acorn worm</name>
    <dbReference type="NCBI Taxonomy" id="10224"/>
    <lineage>
        <taxon>Eukaryota</taxon>
        <taxon>Metazoa</taxon>
        <taxon>Hemichordata</taxon>
        <taxon>Enteropneusta</taxon>
        <taxon>Harrimaniidae</taxon>
        <taxon>Saccoglossus</taxon>
    </lineage>
</organism>
<evidence type="ECO:0000256" key="1">
    <source>
        <dbReference type="ARBA" id="ARBA00004370"/>
    </source>
</evidence>
<evidence type="ECO:0000259" key="8">
    <source>
        <dbReference type="PROSITE" id="PS50856"/>
    </source>
</evidence>
<dbReference type="Pfam" id="PF03782">
    <property type="entry name" value="AMOP"/>
    <property type="match status" value="1"/>
</dbReference>
<dbReference type="InterPro" id="IPR014756">
    <property type="entry name" value="Ig_E-set"/>
</dbReference>
<dbReference type="SMART" id="SM00539">
    <property type="entry name" value="NIDO"/>
    <property type="match status" value="1"/>
</dbReference>
<dbReference type="RefSeq" id="XP_006816702.1">
    <property type="nucleotide sequence ID" value="XM_006816639.1"/>
</dbReference>
<dbReference type="InterPro" id="IPR003886">
    <property type="entry name" value="NIDO_dom"/>
</dbReference>
<sequence>MTIGAVWDTRFWASTTYNGVFQGDLTNEEFEHIFQFVVNNEDRINTTVNFVIGIGFDMTQRDEFEFALPGVNYYNVLYRLRSLSDLEIDTLFRVINLPRHIERVQNEIPMFSMYSLDVKTSLVDAAVGKTLTDDVKHLINDPNSSWTKVAVVYLDNENVWNSEHLGTVATEKRMRTNCKVFFSYGQSYNPSISEYNPCSKEYEIFYPYGPEIGDETNPINDDGSSGEQFISIPFPFFETFHDSLWINTNGIISFIMGIEEYTPHPFPLGDTWRVVAPFWADVDTRNGGNVFWRQTTDERLLARATRDVITNTIDQPHFKSIWMLVATWDDVSFYGGYESQSRNTFQAVLITNGRHSFTLFNYGNITWTTGTASDGDTNGLGGTPAKVGFNAGDNSTYFTVPTSFTHEIVNIETTTNVGVTGRYVFRVDERNVRGVGCNTEGSLTIYPTTGSMLGGDHVIVSGVCFNDSFVSSKILCKFGSSYTEGTKESQTQVSCITPIFYEIGRINFQVSIDDGTTYPYTGIFNIVNIERKVSLVTRTNMAAWLDHSVNMVELQWDSSLLPSSRYVDIKLYGYMEDHHSGEFGWIDTGAVLSGYDNGGQLAFEKSEFNPSPLYSIGALRISGHDEENTDATNFHALWSDVHELAWVHGIDAGDWCYNWHKSDENVSPSLKDTVPCPCTLQQAFADIGRYSPHPRCSTRSVTDDNCVDMPGAVHCIRANVPSDDGSGRACCYEADGTILNSGDAFGSGAYHLRHHEGVAPYIEVGKVPYLSHFLEDLLPWRYCCLHTDFDDVKCGKFFARRPSHDCSGYEAPRPATWFGDPHLKTLDGLSYTFNGYGEFTLIDINNRGFTLQGRMAPLADNSDATVFTAMAMQTNMSDTVHIARERRFLDAYVRIKGHQTWEIVNFEDNHWWDFNGKALSAVILAPSTFKNRTVGLLGTWNDNTGDDLLASNGVYVSVNSSLQQIHHDFGLTWRISAEESLFRYKISETHSSLTDITYQPMFGIIESDITDDVIAICGDNRECIFDLQITNDTETALGSLEASHIYEAVINGTMQVTTCGYLETPTYGIKTGSSYITGSVITFHCLPGFTLSGSATSQCLDDGTWDNYTTACNIVECGEVMAPSHGNVNGDMFTYGEIVTFSCDVGYIINGVTEIECLASGQWNDSTPSCEIIDCGVVNAPTHGHVSDELFTYGEILRFSCEKGFTLNGTAEIECFASGQWSDISPVCEIVECGGVIAPFQGNVRGKVFTYGEVLRFSCDEGYTLNGAVEIKCLASGEWSDVSPECEVTDCGVVIAPSHGNVNGELFTYGEILQFSCDEGYTMNGVAEIKCLASGLWSDVSPSCEKTMNQENKSLVMIVAVSSAVIVVVVIVLCVVWICITCSIKPRNHRHGSEKPPNQKRTPNRTYINEDVAHSPYVVDHVMFGKYIKEAETHKMSPPDTLLVKTENDENMYGMDNHGRTTYNPVYAEGGYD</sequence>
<dbReference type="SMART" id="SM00723">
    <property type="entry name" value="AMOP"/>
    <property type="match status" value="1"/>
</dbReference>
<feature type="transmembrane region" description="Helical" evidence="7">
    <location>
        <begin position="1355"/>
        <end position="1380"/>
    </location>
</feature>
<protein>
    <submittedName>
        <fullName evidence="13">Protein mesh-like</fullName>
    </submittedName>
</protein>
<dbReference type="Pfam" id="PF00084">
    <property type="entry name" value="Sushi"/>
    <property type="match status" value="5"/>
</dbReference>
<gene>
    <name evidence="13" type="primary">LOC100371617</name>
</gene>
<keyword evidence="4 7" id="KW-0472">Membrane</keyword>
<evidence type="ECO:0000313" key="13">
    <source>
        <dbReference type="RefSeq" id="XP_006816702.1"/>
    </source>
</evidence>